<dbReference type="FunFam" id="1.10.3470.10:FF:000001">
    <property type="entry name" value="Vitamin B12 ABC transporter permease BtuC"/>
    <property type="match status" value="1"/>
</dbReference>
<dbReference type="EMBL" id="CP002629">
    <property type="protein sequence ID" value="AEB10328.1"/>
    <property type="molecule type" value="Genomic_DNA"/>
</dbReference>
<accession>F2NIC6</accession>
<proteinExistence type="inferred from homology"/>
<evidence type="ECO:0000256" key="6">
    <source>
        <dbReference type="ARBA" id="ARBA00022989"/>
    </source>
</evidence>
<feature type="transmembrane region" description="Helical" evidence="8">
    <location>
        <begin position="92"/>
        <end position="111"/>
    </location>
</feature>
<feature type="transmembrane region" description="Helical" evidence="8">
    <location>
        <begin position="64"/>
        <end position="85"/>
    </location>
</feature>
<dbReference type="RefSeq" id="WP_013707437.1">
    <property type="nucleotide sequence ID" value="NC_015388.1"/>
</dbReference>
<comment type="similarity">
    <text evidence="2">Belongs to the binding-protein-dependent transport system permease family. FecCD subfamily.</text>
</comment>
<dbReference type="GO" id="GO:0022857">
    <property type="term" value="F:transmembrane transporter activity"/>
    <property type="evidence" value="ECO:0007669"/>
    <property type="project" value="InterPro"/>
</dbReference>
<dbReference type="InterPro" id="IPR000522">
    <property type="entry name" value="ABC_transptr_permease_BtuC"/>
</dbReference>
<dbReference type="AlphaFoldDB" id="F2NIC6"/>
<sequence>MRGRSWLLWGLLLSPAPAALLALQFGAYPISPLEVWRVLAGLWSGGDQTETVSIILWQVRLPRIVLAMLVGLALSTSGATLQAVFRNPLVDAFILGISSGAAFGCAVSVAFFPALPIQLGAFTFSLISAFLTFALARTRGEVPILSLILAGVIVSAFFSALVSMIKFLVDPQKLASIVFWLMGSLSLADWLAVRQAGPFIALGSLLIWLGRWRLNALSMGDAEAKSLGLAVNRERGLFLLAAALTVAAAVSVSGIIGWVGLIIPHVVRMSVGPDHRRVVPLSMALGASFLVLSDTVARTSTSGEIPVGIITTLAGAPFFIYLLKQRGQGSWQA</sequence>
<reference evidence="10" key="2">
    <citation type="submission" date="2011-03" db="EMBL/GenBank/DDBJ databases">
        <title>The complete genome of Desulfobacca acetoxidans DSM 11109.</title>
        <authorList>
            <consortium name="US DOE Joint Genome Institute (JGI-PGF)"/>
            <person name="Lucas S."/>
            <person name="Copeland A."/>
            <person name="Lapidus A."/>
            <person name="Bruce D."/>
            <person name="Goodwin L."/>
            <person name="Pitluck S."/>
            <person name="Peters L."/>
            <person name="Kyrpides N."/>
            <person name="Mavromatis K."/>
            <person name="Ivanova N."/>
            <person name="Ovchinnikova G."/>
            <person name="Teshima H."/>
            <person name="Detter J.C."/>
            <person name="Han C."/>
            <person name="Land M."/>
            <person name="Hauser L."/>
            <person name="Markowitz V."/>
            <person name="Cheng J.-F."/>
            <person name="Hugenholtz P."/>
            <person name="Woyke T."/>
            <person name="Wu D."/>
            <person name="Spring S."/>
            <person name="Schueler E."/>
            <person name="Brambilla E."/>
            <person name="Klenk H.-P."/>
            <person name="Eisen J.A."/>
        </authorList>
    </citation>
    <scope>NUCLEOTIDE SEQUENCE [LARGE SCALE GENOMIC DNA]</scope>
    <source>
        <strain evidence="10">ATCC 700848 / DSM 11109 / ASRB2</strain>
    </source>
</reference>
<evidence type="ECO:0000256" key="8">
    <source>
        <dbReference type="SAM" id="Phobius"/>
    </source>
</evidence>
<dbReference type="SUPFAM" id="SSF81345">
    <property type="entry name" value="ABC transporter involved in vitamin B12 uptake, BtuC"/>
    <property type="match status" value="1"/>
</dbReference>
<comment type="subcellular location">
    <subcellularLocation>
        <location evidence="1">Cell membrane</location>
        <topology evidence="1">Multi-pass membrane protein</topology>
    </subcellularLocation>
</comment>
<dbReference type="InterPro" id="IPR037294">
    <property type="entry name" value="ABC_BtuC-like"/>
</dbReference>
<gene>
    <name evidence="9" type="ordered locus">Desac_2508</name>
</gene>
<organism evidence="9 10">
    <name type="scientific">Desulfobacca acetoxidans (strain ATCC 700848 / DSM 11109 / ASRB2)</name>
    <dbReference type="NCBI Taxonomy" id="880072"/>
    <lineage>
        <taxon>Bacteria</taxon>
        <taxon>Pseudomonadati</taxon>
        <taxon>Thermodesulfobacteriota</taxon>
        <taxon>Desulfobaccia</taxon>
        <taxon>Desulfobaccales</taxon>
        <taxon>Desulfobaccaceae</taxon>
        <taxon>Desulfobacca</taxon>
    </lineage>
</organism>
<dbReference type="STRING" id="880072.Desac_2508"/>
<dbReference type="PANTHER" id="PTHR30472:SF70">
    <property type="entry name" value="MOLYBDATE IMPORT SYSTEM PERMEASE PROTEIN MOLB"/>
    <property type="match status" value="1"/>
</dbReference>
<dbReference type="HOGENOM" id="CLU_013016_0_2_7"/>
<feature type="transmembrane region" description="Helical" evidence="8">
    <location>
        <begin position="117"/>
        <end position="135"/>
    </location>
</feature>
<evidence type="ECO:0000313" key="9">
    <source>
        <dbReference type="EMBL" id="AEB10328.1"/>
    </source>
</evidence>
<keyword evidence="3" id="KW-0813">Transport</keyword>
<dbReference type="KEGG" id="dao:Desac_2508"/>
<keyword evidence="4" id="KW-1003">Cell membrane</keyword>
<dbReference type="Gene3D" id="1.10.3470.10">
    <property type="entry name" value="ABC transporter involved in vitamin B12 uptake, BtuC"/>
    <property type="match status" value="1"/>
</dbReference>
<dbReference type="PANTHER" id="PTHR30472">
    <property type="entry name" value="FERRIC ENTEROBACTIN TRANSPORT SYSTEM PERMEASE PROTEIN"/>
    <property type="match status" value="1"/>
</dbReference>
<protein>
    <submittedName>
        <fullName evidence="9">ABC-type transporter, integral membrane subunit</fullName>
    </submittedName>
</protein>
<evidence type="ECO:0000256" key="1">
    <source>
        <dbReference type="ARBA" id="ARBA00004651"/>
    </source>
</evidence>
<evidence type="ECO:0000256" key="5">
    <source>
        <dbReference type="ARBA" id="ARBA00022692"/>
    </source>
</evidence>
<feature type="transmembrane region" description="Helical" evidence="8">
    <location>
        <begin position="199"/>
        <end position="217"/>
    </location>
</feature>
<evidence type="ECO:0000256" key="4">
    <source>
        <dbReference type="ARBA" id="ARBA00022475"/>
    </source>
</evidence>
<dbReference type="Pfam" id="PF01032">
    <property type="entry name" value="FecCD"/>
    <property type="match status" value="1"/>
</dbReference>
<dbReference type="eggNOG" id="COG0609">
    <property type="taxonomic scope" value="Bacteria"/>
</dbReference>
<feature type="transmembrane region" description="Helical" evidence="8">
    <location>
        <begin position="305"/>
        <end position="323"/>
    </location>
</feature>
<name>F2NIC6_DESAR</name>
<keyword evidence="5 8" id="KW-0812">Transmembrane</keyword>
<dbReference type="OrthoDB" id="9782305at2"/>
<dbReference type="Proteomes" id="UP000000483">
    <property type="component" value="Chromosome"/>
</dbReference>
<evidence type="ECO:0000313" key="10">
    <source>
        <dbReference type="Proteomes" id="UP000000483"/>
    </source>
</evidence>
<dbReference type="CDD" id="cd06550">
    <property type="entry name" value="TM_ABC_iron-siderophores_like"/>
    <property type="match status" value="1"/>
</dbReference>
<dbReference type="GO" id="GO:0005886">
    <property type="term" value="C:plasma membrane"/>
    <property type="evidence" value="ECO:0007669"/>
    <property type="project" value="UniProtKB-SubCell"/>
</dbReference>
<keyword evidence="7 8" id="KW-0472">Membrane</keyword>
<evidence type="ECO:0000256" key="7">
    <source>
        <dbReference type="ARBA" id="ARBA00023136"/>
    </source>
</evidence>
<feature type="transmembrane region" description="Helical" evidence="8">
    <location>
        <begin position="147"/>
        <end position="168"/>
    </location>
</feature>
<keyword evidence="10" id="KW-1185">Reference proteome</keyword>
<feature type="transmembrane region" description="Helical" evidence="8">
    <location>
        <begin position="237"/>
        <end position="263"/>
    </location>
</feature>
<keyword evidence="6 8" id="KW-1133">Transmembrane helix</keyword>
<evidence type="ECO:0000256" key="3">
    <source>
        <dbReference type="ARBA" id="ARBA00022448"/>
    </source>
</evidence>
<reference evidence="9 10" key="1">
    <citation type="journal article" date="2011" name="Stand. Genomic Sci.">
        <title>Complete genome sequence of the acetate-degrading sulfate reducer Desulfobacca acetoxidans type strain (ASRB2).</title>
        <authorList>
            <person name="Goker M."/>
            <person name="Teshima H."/>
            <person name="Lapidus A."/>
            <person name="Nolan M."/>
            <person name="Lucas S."/>
            <person name="Hammon N."/>
            <person name="Deshpande S."/>
            <person name="Cheng J.F."/>
            <person name="Tapia R."/>
            <person name="Han C."/>
            <person name="Goodwin L."/>
            <person name="Pitluck S."/>
            <person name="Huntemann M."/>
            <person name="Liolios K."/>
            <person name="Ivanova N."/>
            <person name="Pagani I."/>
            <person name="Mavromatis K."/>
            <person name="Ovchinikova G."/>
            <person name="Pati A."/>
            <person name="Chen A."/>
            <person name="Palaniappan K."/>
            <person name="Land M."/>
            <person name="Hauser L."/>
            <person name="Brambilla E.M."/>
            <person name="Rohde M."/>
            <person name="Spring S."/>
            <person name="Detter J.C."/>
            <person name="Woyke T."/>
            <person name="Bristow J."/>
            <person name="Eisen J.A."/>
            <person name="Markowitz V."/>
            <person name="Hugenholtz P."/>
            <person name="Kyrpides N.C."/>
            <person name="Klenk H.P."/>
        </authorList>
    </citation>
    <scope>NUCLEOTIDE SEQUENCE [LARGE SCALE GENOMIC DNA]</scope>
    <source>
        <strain evidence="10">ATCC 700848 / DSM 11109 / ASRB2</strain>
    </source>
</reference>
<dbReference type="GO" id="GO:0033214">
    <property type="term" value="P:siderophore-iron import into cell"/>
    <property type="evidence" value="ECO:0007669"/>
    <property type="project" value="TreeGrafter"/>
</dbReference>
<evidence type="ECO:0000256" key="2">
    <source>
        <dbReference type="ARBA" id="ARBA00007935"/>
    </source>
</evidence>